<evidence type="ECO:0000313" key="2">
    <source>
        <dbReference type="EMBL" id="EMI54500.1"/>
    </source>
</evidence>
<proteinExistence type="predicted"/>
<accession>M5TZ72</accession>
<comment type="caution">
    <text evidence="2">The sequence shown here is derived from an EMBL/GenBank/DDBJ whole genome shotgun (WGS) entry which is preliminary data.</text>
</comment>
<feature type="region of interest" description="Disordered" evidence="1">
    <location>
        <begin position="42"/>
        <end position="62"/>
    </location>
</feature>
<dbReference type="AlphaFoldDB" id="M5TZ72"/>
<dbReference type="RefSeq" id="WP_008682177.1">
    <property type="nucleotide sequence ID" value="NZ_ANOH01000275.1"/>
</dbReference>
<evidence type="ECO:0000313" key="3">
    <source>
        <dbReference type="Proteomes" id="UP000011885"/>
    </source>
</evidence>
<evidence type="ECO:0000256" key="1">
    <source>
        <dbReference type="SAM" id="MobiDB-lite"/>
    </source>
</evidence>
<keyword evidence="3" id="KW-1185">Reference proteome</keyword>
<dbReference type="OrthoDB" id="9861230at2"/>
<organism evidence="2 3">
    <name type="scientific">Rhodopirellula sallentina SM41</name>
    <dbReference type="NCBI Taxonomy" id="1263870"/>
    <lineage>
        <taxon>Bacteria</taxon>
        <taxon>Pseudomonadati</taxon>
        <taxon>Planctomycetota</taxon>
        <taxon>Planctomycetia</taxon>
        <taxon>Pirellulales</taxon>
        <taxon>Pirellulaceae</taxon>
        <taxon>Rhodopirellula</taxon>
    </lineage>
</organism>
<gene>
    <name evidence="2" type="ORF">RSSM_04095</name>
</gene>
<sequence length="142" mass="14421">MSFPISPAAALGAAQLAGRAIESTANAVADFADVLGNNEAADTAAQGSDAADSGSADSSAEATDSLRGLLSDWMRQFGFQGDESVQVQLDAVSGGVQLELADASPADQARLSDLQARINNDVDLRESIVGALKQIPGESVSL</sequence>
<reference evidence="2 3" key="1">
    <citation type="journal article" date="2013" name="Mar. Genomics">
        <title>Expression of sulfatases in Rhodopirellula baltica and the diversity of sulfatases in the genus Rhodopirellula.</title>
        <authorList>
            <person name="Wegner C.E."/>
            <person name="Richter-Heitmann T."/>
            <person name="Klindworth A."/>
            <person name="Klockow C."/>
            <person name="Richter M."/>
            <person name="Achstetter T."/>
            <person name="Glockner F.O."/>
            <person name="Harder J."/>
        </authorList>
    </citation>
    <scope>NUCLEOTIDE SEQUENCE [LARGE SCALE GENOMIC DNA]</scope>
    <source>
        <strain evidence="2 3">SM41</strain>
    </source>
</reference>
<dbReference type="PATRIC" id="fig|1263870.3.peg.4337"/>
<dbReference type="EMBL" id="ANOH01000275">
    <property type="protein sequence ID" value="EMI54500.1"/>
    <property type="molecule type" value="Genomic_DNA"/>
</dbReference>
<protein>
    <submittedName>
        <fullName evidence="2">Uncharacterized protein</fullName>
    </submittedName>
</protein>
<name>M5TZ72_9BACT</name>
<dbReference type="Proteomes" id="UP000011885">
    <property type="component" value="Unassembled WGS sequence"/>
</dbReference>